<sequence length="697" mass="75698">MIAHQYASIAEEHEEQDNLAEAIEAHTAAAEKFLVATQDTQNIEVIRTLKLMNAKHLRQAKDLHRRVAKQAAVDAAAAAEISRKNGSSRKADNLAPTSSASGDERMHPGMSGRRRSSSEHKHHPHYHHRPNSQQHHYHRHQHSTGHSTPTEHPPRELKSRTYKPTSKELVGMTEDKILPGTNTGFSGSYVGSSGASSNSSSAMIEESYTLIRDHVKDESDPFNKFWDAVENLVLKISSPVAFTSIPLTADDPSFGSAVLQSPSTEDPSNLTPTSPAEVGIINSGPFKIPSTLSRQSGHQLAANDLSSFKEQPRKTELQKPHKIRMDPAAMQESYFIIDSPSTTGGSKHISRYRSASESTSLSSSTTSGKRADTATPSTAPTDSFRSSTKTLEEYAIENQQLKLALDRLSKRNMKLEKHIEGAMQMSVWQKDIQRSALQLIKSQDILRPSNSSQFAKQSIQDRATVGACGVGALSTSTVINANNAVVDPSTGAKQSSESSNYDQMSPVTMQNRLKELTEELQAMRLENAKQTTLMKKYKQRWEDLKESAKKRRNTSSTSPLPSSLPPSGSGIQAHESGGNLNLPHGIRSTQQAQHAGINPYSNYSLVGNPGSHSGAHSSYSSTRPMATLSRSSSASGPVLTAGGAYQRRILIESNKTGQHLSPHHLGTVGSPSLPRVSEAPAPPPEPRTSTECKTSPT</sequence>
<feature type="compositionally biased region" description="Polar residues" evidence="2">
    <location>
        <begin position="622"/>
        <end position="635"/>
    </location>
</feature>
<feature type="region of interest" description="Disordered" evidence="2">
    <location>
        <begin position="338"/>
        <end position="386"/>
    </location>
</feature>
<feature type="coiled-coil region" evidence="1">
    <location>
        <begin position="391"/>
        <end position="425"/>
    </location>
</feature>
<feature type="compositionally biased region" description="Low complexity" evidence="2">
    <location>
        <begin position="610"/>
        <end position="621"/>
    </location>
</feature>
<feature type="region of interest" description="Disordered" evidence="2">
    <location>
        <begin position="608"/>
        <end position="639"/>
    </location>
</feature>
<keyword evidence="1" id="KW-0175">Coiled coil</keyword>
<feature type="region of interest" description="Disordered" evidence="2">
    <location>
        <begin position="652"/>
        <end position="697"/>
    </location>
</feature>
<feature type="compositionally biased region" description="Low complexity" evidence="2">
    <location>
        <begin position="355"/>
        <end position="383"/>
    </location>
</feature>
<reference evidence="3" key="1">
    <citation type="journal article" date="2020" name="Fungal Divers.">
        <title>Resolving the Mortierellaceae phylogeny through synthesis of multi-gene phylogenetics and phylogenomics.</title>
        <authorList>
            <person name="Vandepol N."/>
            <person name="Liber J."/>
            <person name="Desiro A."/>
            <person name="Na H."/>
            <person name="Kennedy M."/>
            <person name="Barry K."/>
            <person name="Grigoriev I.V."/>
            <person name="Miller A.N."/>
            <person name="O'Donnell K."/>
            <person name="Stajich J.E."/>
            <person name="Bonito G."/>
        </authorList>
    </citation>
    <scope>NUCLEOTIDE SEQUENCE</scope>
    <source>
        <strain evidence="3">NVP1</strain>
    </source>
</reference>
<feature type="compositionally biased region" description="Low complexity" evidence="2">
    <location>
        <begin position="554"/>
        <end position="570"/>
    </location>
</feature>
<evidence type="ECO:0000313" key="3">
    <source>
        <dbReference type="EMBL" id="KAF9338203.1"/>
    </source>
</evidence>
<feature type="compositionally biased region" description="Polar residues" evidence="2">
    <location>
        <begin position="290"/>
        <end position="309"/>
    </location>
</feature>
<accession>A0A9P5SW35</accession>
<feature type="region of interest" description="Disordered" evidence="2">
    <location>
        <begin position="79"/>
        <end position="167"/>
    </location>
</feature>
<name>A0A9P5SW35_9FUNG</name>
<dbReference type="PANTHER" id="PTHR40130:SF1">
    <property type="entry name" value="SPINDLE POLE BODY-ASSOCIATED PROTEIN CUT12 DOMAIN-CONTAINING PROTEIN"/>
    <property type="match status" value="1"/>
</dbReference>
<feature type="compositionally biased region" description="Polar residues" evidence="2">
    <location>
        <begin position="258"/>
        <end position="274"/>
    </location>
</feature>
<feature type="region of interest" description="Disordered" evidence="2">
    <location>
        <begin position="256"/>
        <end position="323"/>
    </location>
</feature>
<gene>
    <name evidence="3" type="ORF">BG006_008694</name>
</gene>
<dbReference type="AlphaFoldDB" id="A0A9P5SW35"/>
<organism evidence="3 4">
    <name type="scientific">Podila minutissima</name>
    <dbReference type="NCBI Taxonomy" id="64525"/>
    <lineage>
        <taxon>Eukaryota</taxon>
        <taxon>Fungi</taxon>
        <taxon>Fungi incertae sedis</taxon>
        <taxon>Mucoromycota</taxon>
        <taxon>Mortierellomycotina</taxon>
        <taxon>Mortierellomycetes</taxon>
        <taxon>Mortierellales</taxon>
        <taxon>Mortierellaceae</taxon>
        <taxon>Podila</taxon>
    </lineage>
</organism>
<dbReference type="EMBL" id="JAAAUY010000006">
    <property type="protein sequence ID" value="KAF9338203.1"/>
    <property type="molecule type" value="Genomic_DNA"/>
</dbReference>
<evidence type="ECO:0000256" key="1">
    <source>
        <dbReference type="SAM" id="Coils"/>
    </source>
</evidence>
<feature type="compositionally biased region" description="Polar residues" evidence="2">
    <location>
        <begin position="687"/>
        <end position="697"/>
    </location>
</feature>
<dbReference type="PANTHER" id="PTHR40130">
    <property type="entry name" value="EXPRESSED PROTEIN"/>
    <property type="match status" value="1"/>
</dbReference>
<protein>
    <submittedName>
        <fullName evidence="3">Uncharacterized protein</fullName>
    </submittedName>
</protein>
<dbReference type="Proteomes" id="UP000696485">
    <property type="component" value="Unassembled WGS sequence"/>
</dbReference>
<comment type="caution">
    <text evidence="3">The sequence shown here is derived from an EMBL/GenBank/DDBJ whole genome shotgun (WGS) entry which is preliminary data.</text>
</comment>
<dbReference type="SUPFAM" id="SSF140361">
    <property type="entry name" value="MIT domain-like"/>
    <property type="match status" value="1"/>
</dbReference>
<proteinExistence type="predicted"/>
<feature type="compositionally biased region" description="Basic residues" evidence="2">
    <location>
        <begin position="112"/>
        <end position="143"/>
    </location>
</feature>
<evidence type="ECO:0000256" key="2">
    <source>
        <dbReference type="SAM" id="MobiDB-lite"/>
    </source>
</evidence>
<keyword evidence="4" id="KW-1185">Reference proteome</keyword>
<feature type="coiled-coil region" evidence="1">
    <location>
        <begin position="513"/>
        <end position="540"/>
    </location>
</feature>
<dbReference type="Gene3D" id="1.20.58.80">
    <property type="entry name" value="Phosphotransferase system, lactose/cellobiose-type IIA subunit"/>
    <property type="match status" value="1"/>
</dbReference>
<feature type="compositionally biased region" description="Basic and acidic residues" evidence="2">
    <location>
        <begin position="310"/>
        <end position="323"/>
    </location>
</feature>
<feature type="region of interest" description="Disordered" evidence="2">
    <location>
        <begin position="542"/>
        <end position="593"/>
    </location>
</feature>
<evidence type="ECO:0000313" key="4">
    <source>
        <dbReference type="Proteomes" id="UP000696485"/>
    </source>
</evidence>